<keyword evidence="8" id="KW-0965">Cell junction</keyword>
<dbReference type="InterPro" id="IPR037362">
    <property type="entry name" value="CAS_fam"/>
</dbReference>
<evidence type="ECO:0000256" key="8">
    <source>
        <dbReference type="ARBA" id="ARBA00022949"/>
    </source>
</evidence>
<dbReference type="GO" id="GO:0005737">
    <property type="term" value="C:cytoplasm"/>
    <property type="evidence" value="ECO:0007669"/>
    <property type="project" value="UniProtKB-SubCell"/>
</dbReference>
<dbReference type="PANTHER" id="PTHR10654">
    <property type="entry name" value="CAS SCAFFOLDING PROTEIN"/>
    <property type="match status" value="1"/>
</dbReference>
<reference evidence="12" key="1">
    <citation type="journal article" date="2014" name="PLoS ONE">
        <title>Transcriptome-Based Identification of ABC Transporters in the Western Tarnished Plant Bug Lygus hesperus.</title>
        <authorList>
            <person name="Hull J.J."/>
            <person name="Chaney K."/>
            <person name="Geib S.M."/>
            <person name="Fabrick J.A."/>
            <person name="Brent C.S."/>
            <person name="Walsh D."/>
            <person name="Lavine L.C."/>
        </authorList>
    </citation>
    <scope>NUCLEOTIDE SEQUENCE</scope>
</reference>
<gene>
    <name evidence="12" type="primary">BCAR1</name>
    <name evidence="12" type="ORF">CM83_66509</name>
</gene>
<feature type="region of interest" description="Disordered" evidence="10">
    <location>
        <begin position="109"/>
        <end position="174"/>
    </location>
</feature>
<keyword evidence="7" id="KW-0130">Cell adhesion</keyword>
<dbReference type="Gene3D" id="1.20.120.230">
    <property type="entry name" value="Alpha-catenin/vinculin-like"/>
    <property type="match status" value="1"/>
</dbReference>
<evidence type="ECO:0000256" key="1">
    <source>
        <dbReference type="ARBA" id="ARBA00004246"/>
    </source>
</evidence>
<evidence type="ECO:0000256" key="4">
    <source>
        <dbReference type="ARBA" id="ARBA00022443"/>
    </source>
</evidence>
<dbReference type="SMART" id="SM00326">
    <property type="entry name" value="SH3"/>
    <property type="match status" value="1"/>
</dbReference>
<reference evidence="12" key="2">
    <citation type="submission" date="2014-07" db="EMBL/GenBank/DDBJ databases">
        <authorList>
            <person name="Hull J."/>
        </authorList>
    </citation>
    <scope>NUCLEOTIDE SEQUENCE</scope>
</reference>
<evidence type="ECO:0000313" key="12">
    <source>
        <dbReference type="EMBL" id="JAG03215.1"/>
    </source>
</evidence>
<dbReference type="Gene3D" id="2.30.30.40">
    <property type="entry name" value="SH3 Domains"/>
    <property type="match status" value="1"/>
</dbReference>
<evidence type="ECO:0000259" key="11">
    <source>
        <dbReference type="PROSITE" id="PS50002"/>
    </source>
</evidence>
<evidence type="ECO:0000256" key="6">
    <source>
        <dbReference type="ARBA" id="ARBA00022553"/>
    </source>
</evidence>
<feature type="domain" description="SH3" evidence="11">
    <location>
        <begin position="9"/>
        <end position="71"/>
    </location>
</feature>
<evidence type="ECO:0000256" key="10">
    <source>
        <dbReference type="SAM" id="MobiDB-lite"/>
    </source>
</evidence>
<dbReference type="AlphaFoldDB" id="A0A0A9WEC6"/>
<dbReference type="GO" id="GO:0005925">
    <property type="term" value="C:focal adhesion"/>
    <property type="evidence" value="ECO:0007669"/>
    <property type="project" value="UniProtKB-SubCell"/>
</dbReference>
<dbReference type="InterPro" id="IPR036028">
    <property type="entry name" value="SH3-like_dom_sf"/>
</dbReference>
<organism evidence="12">
    <name type="scientific">Lygus hesperus</name>
    <name type="common">Western plant bug</name>
    <dbReference type="NCBI Taxonomy" id="30085"/>
    <lineage>
        <taxon>Eukaryota</taxon>
        <taxon>Metazoa</taxon>
        <taxon>Ecdysozoa</taxon>
        <taxon>Arthropoda</taxon>
        <taxon>Hexapoda</taxon>
        <taxon>Insecta</taxon>
        <taxon>Pterygota</taxon>
        <taxon>Neoptera</taxon>
        <taxon>Paraneoptera</taxon>
        <taxon>Hemiptera</taxon>
        <taxon>Heteroptera</taxon>
        <taxon>Panheteroptera</taxon>
        <taxon>Cimicomorpha</taxon>
        <taxon>Miridae</taxon>
        <taxon>Mirini</taxon>
        <taxon>Lygus</taxon>
    </lineage>
</organism>
<dbReference type="PROSITE" id="PS50002">
    <property type="entry name" value="SH3"/>
    <property type="match status" value="1"/>
</dbReference>
<sequence>MPQQDPAVLNYPICMALYDNTAETPDELSFTAGEILVVLEQESPGLDGWWVCSLEGRQGICPSNRLKMLTEAEQALKKQAWQNHIKTPVSAGVKPDVAFLYDSPVQRHCGTPQPSSDQYDVPPTAQSVQVEESYDTPKPVGGVSMASRGAASLTPSSSISSLTTDSNRSSLIQQDYDVPRPIRVQPPQGVYDVPKGGEVSLDMTAALEWLGRLEADVTGSISRLLGLATAGWRTRAKMEPRMMELRGSVCRLTSSLHDLTVFSHAVLATHHETGLGAKLGPLVAALNKADLQVKDCVHKLEAIGWSVNQLSVEEHSTAKDSDTLDKLVQTAAAVTDDIRAIASFIQGNSTLLFKRNVPQTPEEGQYMNLSGRGMTNEEYVEPTSNATVSRPTEANGTNGHGRHDGYPREDEVPEIRVLSSGDRKIVENLGPRYYLSHISLRQAIDGFLAMVTNNQPPKTFLSQCKLVVIAANQLLQIVEAIERSLENAQMKTEIASYNRVISEAVGSLSSKTITAATHFPSVRAVQRMVDAVEGLVPLPQQIWRILAAAG</sequence>
<evidence type="ECO:0000313" key="13">
    <source>
        <dbReference type="EMBL" id="JAG65603.1"/>
    </source>
</evidence>
<evidence type="ECO:0000256" key="9">
    <source>
        <dbReference type="PROSITE-ProRule" id="PRU00192"/>
    </source>
</evidence>
<dbReference type="InterPro" id="IPR038319">
    <property type="entry name" value="Serine_rich_sf"/>
</dbReference>
<dbReference type="GO" id="GO:0007155">
    <property type="term" value="P:cell adhesion"/>
    <property type="evidence" value="ECO:0007669"/>
    <property type="project" value="UniProtKB-KW"/>
</dbReference>
<dbReference type="Gene3D" id="1.20.120.830">
    <property type="entry name" value="Serine-rich domain"/>
    <property type="match status" value="1"/>
</dbReference>
<feature type="compositionally biased region" description="Low complexity" evidence="10">
    <location>
        <begin position="152"/>
        <end position="171"/>
    </location>
</feature>
<name>A0A0A9WEC6_LYGHE</name>
<dbReference type="EMBL" id="GBRD01000218">
    <property type="protein sequence ID" value="JAG65603.1"/>
    <property type="molecule type" value="Transcribed_RNA"/>
</dbReference>
<dbReference type="Pfam" id="PF14604">
    <property type="entry name" value="SH3_9"/>
    <property type="match status" value="1"/>
</dbReference>
<dbReference type="PANTHER" id="PTHR10654:SF18">
    <property type="entry name" value="IP17195P"/>
    <property type="match status" value="1"/>
</dbReference>
<dbReference type="InterPro" id="IPR021901">
    <property type="entry name" value="CAS_C"/>
</dbReference>
<dbReference type="EMBL" id="GBHO01040389">
    <property type="protein sequence ID" value="JAG03215.1"/>
    <property type="molecule type" value="Transcribed_RNA"/>
</dbReference>
<dbReference type="InterPro" id="IPR014928">
    <property type="entry name" value="Serine_rich_dom"/>
</dbReference>
<comment type="subcellular location">
    <subcellularLocation>
        <location evidence="1">Cell junction</location>
        <location evidence="1">Focal adhesion</location>
    </subcellularLocation>
    <subcellularLocation>
        <location evidence="2">Cytoplasm</location>
    </subcellularLocation>
</comment>
<keyword evidence="5" id="KW-0963">Cytoplasm</keyword>
<dbReference type="GO" id="GO:0007169">
    <property type="term" value="P:cell surface receptor protein tyrosine kinase signaling pathway"/>
    <property type="evidence" value="ECO:0007669"/>
    <property type="project" value="TreeGrafter"/>
</dbReference>
<dbReference type="Pfam" id="PF12026">
    <property type="entry name" value="CAS_C"/>
    <property type="match status" value="1"/>
</dbReference>
<dbReference type="GO" id="GO:0005886">
    <property type="term" value="C:plasma membrane"/>
    <property type="evidence" value="ECO:0007669"/>
    <property type="project" value="TreeGrafter"/>
</dbReference>
<accession>A0A0A9WEC6</accession>
<feature type="compositionally biased region" description="Polar residues" evidence="10">
    <location>
        <begin position="112"/>
        <end position="130"/>
    </location>
</feature>
<dbReference type="SUPFAM" id="SSF50044">
    <property type="entry name" value="SH3-domain"/>
    <property type="match status" value="1"/>
</dbReference>
<dbReference type="PRINTS" id="PR00452">
    <property type="entry name" value="SH3DOMAIN"/>
</dbReference>
<dbReference type="InterPro" id="IPR001452">
    <property type="entry name" value="SH3_domain"/>
</dbReference>
<evidence type="ECO:0000256" key="5">
    <source>
        <dbReference type="ARBA" id="ARBA00022490"/>
    </source>
</evidence>
<proteinExistence type="inferred from homology"/>
<comment type="similarity">
    <text evidence="3">Belongs to the CAS family.</text>
</comment>
<reference evidence="13" key="3">
    <citation type="submission" date="2014-09" db="EMBL/GenBank/DDBJ databases">
        <authorList>
            <person name="Magalhaes I.L.F."/>
            <person name="Oliveira U."/>
            <person name="Santos F.R."/>
            <person name="Vidigal T.H.D.A."/>
            <person name="Brescovit A.D."/>
            <person name="Santos A.J."/>
        </authorList>
    </citation>
    <scope>NUCLEOTIDE SEQUENCE</scope>
</reference>
<feature type="region of interest" description="Disordered" evidence="10">
    <location>
        <begin position="383"/>
        <end position="408"/>
    </location>
</feature>
<evidence type="ECO:0000256" key="3">
    <source>
        <dbReference type="ARBA" id="ARBA00007848"/>
    </source>
</evidence>
<dbReference type="GO" id="GO:0016477">
    <property type="term" value="P:cell migration"/>
    <property type="evidence" value="ECO:0007669"/>
    <property type="project" value="TreeGrafter"/>
</dbReference>
<feature type="compositionally biased region" description="Polar residues" evidence="10">
    <location>
        <begin position="383"/>
        <end position="397"/>
    </location>
</feature>
<dbReference type="Pfam" id="PF08824">
    <property type="entry name" value="Serine_rich"/>
    <property type="match status" value="1"/>
</dbReference>
<evidence type="ECO:0000256" key="7">
    <source>
        <dbReference type="ARBA" id="ARBA00022889"/>
    </source>
</evidence>
<protein>
    <submittedName>
        <fullName evidence="12">Breast cancer anti-estrogen resistance protein 1</fullName>
    </submittedName>
</protein>
<evidence type="ECO:0000256" key="2">
    <source>
        <dbReference type="ARBA" id="ARBA00004496"/>
    </source>
</evidence>
<keyword evidence="6" id="KW-0597">Phosphoprotein</keyword>
<dbReference type="FunFam" id="2.30.30.40:FF:000009">
    <property type="entry name" value="Breast cancer anti-estrogen resistance 1"/>
    <property type="match status" value="1"/>
</dbReference>
<keyword evidence="4 9" id="KW-0728">SH3 domain</keyword>